<evidence type="ECO:0000256" key="1">
    <source>
        <dbReference type="SAM" id="MobiDB-lite"/>
    </source>
</evidence>
<organism evidence="3">
    <name type="scientific">uncultured Desulfobacteraceae bacterium</name>
    <dbReference type="NCBI Taxonomy" id="218296"/>
    <lineage>
        <taxon>Bacteria</taxon>
        <taxon>Pseudomonadati</taxon>
        <taxon>Thermodesulfobacteriota</taxon>
        <taxon>Desulfobacteria</taxon>
        <taxon>Desulfobacterales</taxon>
        <taxon>Desulfobacteraceae</taxon>
        <taxon>environmental samples</taxon>
    </lineage>
</organism>
<reference evidence="3" key="1">
    <citation type="submission" date="2019-01" db="EMBL/GenBank/DDBJ databases">
        <authorList>
            <consortium name="Genoscope - CEA"/>
            <person name="William W."/>
        </authorList>
    </citation>
    <scope>NUCLEOTIDE SEQUENCE</scope>
    <source>
        <strain evidence="3">CR-1</strain>
    </source>
</reference>
<dbReference type="InterPro" id="IPR051783">
    <property type="entry name" value="NAD(P)-dependent_oxidoreduct"/>
</dbReference>
<dbReference type="PANTHER" id="PTHR48079:SF6">
    <property type="entry name" value="NAD(P)-BINDING DOMAIN-CONTAINING PROTEIN-RELATED"/>
    <property type="match status" value="1"/>
</dbReference>
<dbReference type="EMBL" id="CAACVI010000023">
    <property type="protein sequence ID" value="VEN74341.1"/>
    <property type="molecule type" value="Genomic_DNA"/>
</dbReference>
<evidence type="ECO:0000313" key="3">
    <source>
        <dbReference type="EMBL" id="VEN74341.1"/>
    </source>
</evidence>
<feature type="compositionally biased region" description="Basic residues" evidence="1">
    <location>
        <begin position="507"/>
        <end position="521"/>
    </location>
</feature>
<feature type="domain" description="NAD(P)-binding" evidence="2">
    <location>
        <begin position="16"/>
        <end position="159"/>
    </location>
</feature>
<dbReference type="GO" id="GO:0005737">
    <property type="term" value="C:cytoplasm"/>
    <property type="evidence" value="ECO:0007669"/>
    <property type="project" value="TreeGrafter"/>
</dbReference>
<accession>A0A484HM28</accession>
<dbReference type="Pfam" id="PF11066">
    <property type="entry name" value="DUF2867"/>
    <property type="match status" value="1"/>
</dbReference>
<dbReference type="SUPFAM" id="SSF51735">
    <property type="entry name" value="NAD(P)-binding Rossmann-fold domains"/>
    <property type="match status" value="1"/>
</dbReference>
<dbReference type="InterPro" id="IPR016040">
    <property type="entry name" value="NAD(P)-bd_dom"/>
</dbReference>
<dbReference type="PANTHER" id="PTHR48079">
    <property type="entry name" value="PROTEIN YEEZ"/>
    <property type="match status" value="1"/>
</dbReference>
<dbReference type="GO" id="GO:0004029">
    <property type="term" value="F:aldehyde dehydrogenase (NAD+) activity"/>
    <property type="evidence" value="ECO:0007669"/>
    <property type="project" value="TreeGrafter"/>
</dbReference>
<sequence length="521" mass="57351">MAKKNDSGQKPVLVSGATGYLAGRLIPLLLESGRRVRAMGRFSEKMADRPWASHPNLETARADIRDFASLEKAMKGCGAVFHLVHSMSLTRNRLKKDRVAARHMARAAARVGAERIIYLGGLGDVSGKRAGAHLRSRHEAGDILRQGPVPATLLRAAMILGSGGAAFEIIQFLAERRKTIPVPGWADAPLQPISIANVLFYLKECLDHPETAGRAFDIGGPDRTTFRDLIGIFADAAGLPRPRMVRVPFLPPWLWALFIHLSTPVPAVMARPILEGLAVPAVCRERDIQKLIPQRLIGCREAMDRALDKIRKQEVETRWADAGRMNRPQWLDAPSSGRAEFQCGYRADLKGDPLSLWRAAAGLGGETGYYAGDVLWKIRGLMDLLAGGFGLGRGRRSPSALHAGDALDFWRVLESSPPSRIVLLAEMKVPGEAVLEIDIKPVRSRRLRLSLLARFAPRGAAGAAYWFALYPFHQYLFTNMIKGMARAAGLEMVSRPRKFAPKPGRTTPRRPGPKPHPSMRR</sequence>
<dbReference type="Gene3D" id="3.40.50.720">
    <property type="entry name" value="NAD(P)-binding Rossmann-like Domain"/>
    <property type="match status" value="1"/>
</dbReference>
<protein>
    <recommendedName>
        <fullName evidence="2">NAD(P)-binding domain-containing protein</fullName>
    </recommendedName>
</protein>
<gene>
    <name evidence="3" type="ORF">EPICR_30278</name>
</gene>
<evidence type="ECO:0000259" key="2">
    <source>
        <dbReference type="Pfam" id="PF13460"/>
    </source>
</evidence>
<dbReference type="AlphaFoldDB" id="A0A484HM28"/>
<dbReference type="InterPro" id="IPR036291">
    <property type="entry name" value="NAD(P)-bd_dom_sf"/>
</dbReference>
<feature type="region of interest" description="Disordered" evidence="1">
    <location>
        <begin position="496"/>
        <end position="521"/>
    </location>
</feature>
<name>A0A484HM28_9BACT</name>
<dbReference type="InterPro" id="IPR021295">
    <property type="entry name" value="DUF2867"/>
</dbReference>
<proteinExistence type="predicted"/>
<dbReference type="Pfam" id="PF13460">
    <property type="entry name" value="NAD_binding_10"/>
    <property type="match status" value="1"/>
</dbReference>